<evidence type="ECO:0000313" key="1">
    <source>
        <dbReference type="EMBL" id="CDO75225.1"/>
    </source>
</evidence>
<dbReference type="HOGENOM" id="CLU_048917_0_0_1"/>
<accession>A0A060SLE9</accession>
<protein>
    <recommendedName>
        <fullName evidence="3">Protein kinase domain-containing protein</fullName>
    </recommendedName>
</protein>
<dbReference type="AlphaFoldDB" id="A0A060SLE9"/>
<dbReference type="OMA" id="CANGFAY"/>
<organism evidence="1 2">
    <name type="scientific">Pycnoporus cinnabarinus</name>
    <name type="common">Cinnabar-red polypore</name>
    <name type="synonym">Trametes cinnabarina</name>
    <dbReference type="NCBI Taxonomy" id="5643"/>
    <lineage>
        <taxon>Eukaryota</taxon>
        <taxon>Fungi</taxon>
        <taxon>Dikarya</taxon>
        <taxon>Basidiomycota</taxon>
        <taxon>Agaricomycotina</taxon>
        <taxon>Agaricomycetes</taxon>
        <taxon>Polyporales</taxon>
        <taxon>Polyporaceae</taxon>
        <taxon>Trametes</taxon>
    </lineage>
</organism>
<dbReference type="STRING" id="5643.A0A060SLE9"/>
<name>A0A060SLE9_PYCCI</name>
<evidence type="ECO:0000313" key="2">
    <source>
        <dbReference type="Proteomes" id="UP000029665"/>
    </source>
</evidence>
<comment type="caution">
    <text evidence="1">The sequence shown here is derived from an EMBL/GenBank/DDBJ whole genome shotgun (WGS) entry which is preliminary data.</text>
</comment>
<dbReference type="EMBL" id="CCBP010000248">
    <property type="protein sequence ID" value="CDO75225.1"/>
    <property type="molecule type" value="Genomic_DNA"/>
</dbReference>
<sequence>MSDSDIQNDLATSKTGATMLARDQLPATLQLWRQPLVTDDDDYQEAENAVWEPLQPLFEERGYKLWVYNFGSLFSPGPEESAEVSSGFAYASPHRGGGEVPGSVWDIFEFLSMNALCRPARTKEGRDVVIRVLAVGHRGSDHADILRTIARGCLAFYSNNHTIPLLDTVEFEDITFGIFPKVGFRVEEAYGYWAKNSVGDIVDMLRQCLEDAFKDNFLVQWHPESLLAGHPAHSMPRVYLTDFEVAILFPQSATYEDCVASGIPMGGSFPDDPTRYKRPVPPDVASGETYNAMKLDVWQLAKSFENFQSTIPEIDKLLECMRDPDSARRPDSALALSDLTDILSAIPLKSLHIPPVLLNNGPCSIAV</sequence>
<reference evidence="1" key="1">
    <citation type="submission" date="2014-01" db="EMBL/GenBank/DDBJ databases">
        <title>The genome of the white-rot fungus Pycnoporus cinnabarinus: a basidiomycete model with a versatile arsenal for lignocellulosic biomass breakdown.</title>
        <authorList>
            <person name="Levasseur A."/>
            <person name="Lomascolo A."/>
            <person name="Ruiz-Duenas F.J."/>
            <person name="Uzan E."/>
            <person name="Piumi F."/>
            <person name="Kues U."/>
            <person name="Ram A.F.J."/>
            <person name="Murat C."/>
            <person name="Haon M."/>
            <person name="Benoit I."/>
            <person name="Arfi Y."/>
            <person name="Chevret D."/>
            <person name="Drula E."/>
            <person name="Kwon M.J."/>
            <person name="Gouret P."/>
            <person name="Lesage-Meessen L."/>
            <person name="Lombard V."/>
            <person name="Mariette J."/>
            <person name="Noirot C."/>
            <person name="Park J."/>
            <person name="Patyshakuliyeva A."/>
            <person name="Wieneger R.A.B."/>
            <person name="Wosten H.A.B."/>
            <person name="Martin F."/>
            <person name="Coutinho P.M."/>
            <person name="de Vries R."/>
            <person name="Martinez A.T."/>
            <person name="Klopp C."/>
            <person name="Pontarotti P."/>
            <person name="Henrissat B."/>
            <person name="Record E."/>
        </authorList>
    </citation>
    <scope>NUCLEOTIDE SEQUENCE [LARGE SCALE GENOMIC DNA]</scope>
    <source>
        <strain evidence="1">BRFM137</strain>
    </source>
</reference>
<dbReference type="OrthoDB" id="2985259at2759"/>
<gene>
    <name evidence="1" type="ORF">BN946_scf184895.g5</name>
</gene>
<proteinExistence type="predicted"/>
<evidence type="ECO:0008006" key="3">
    <source>
        <dbReference type="Google" id="ProtNLM"/>
    </source>
</evidence>
<keyword evidence="2" id="KW-1185">Reference proteome</keyword>
<dbReference type="Proteomes" id="UP000029665">
    <property type="component" value="Unassembled WGS sequence"/>
</dbReference>